<dbReference type="Pfam" id="PF18676">
    <property type="entry name" value="MBG_2"/>
    <property type="match status" value="5"/>
</dbReference>
<dbReference type="InterPro" id="IPR036116">
    <property type="entry name" value="FN3_sf"/>
</dbReference>
<reference evidence="4 5" key="1">
    <citation type="submission" date="2018-06" db="EMBL/GenBank/DDBJ databases">
        <authorList>
            <consortium name="Pathogen Informatics"/>
            <person name="Doyle S."/>
        </authorList>
    </citation>
    <scope>NUCLEOTIDE SEQUENCE [LARGE SCALE GENOMIC DNA]</scope>
    <source>
        <strain evidence="4 5">NCTC11179</strain>
    </source>
</reference>
<dbReference type="InterPro" id="IPR041286">
    <property type="entry name" value="MBG_2"/>
</dbReference>
<feature type="domain" description="Fibronectin type-III" evidence="3">
    <location>
        <begin position="469"/>
        <end position="565"/>
    </location>
</feature>
<organism evidence="4 5">
    <name type="scientific">Myroides odoratus</name>
    <name type="common">Flavobacterium odoratum</name>
    <dbReference type="NCBI Taxonomy" id="256"/>
    <lineage>
        <taxon>Bacteria</taxon>
        <taxon>Pseudomonadati</taxon>
        <taxon>Bacteroidota</taxon>
        <taxon>Flavobacteriia</taxon>
        <taxon>Flavobacteriales</taxon>
        <taxon>Flavobacteriaceae</taxon>
        <taxon>Myroides</taxon>
    </lineage>
</organism>
<keyword evidence="5" id="KW-1185">Reference proteome</keyword>
<proteinExistence type="predicted"/>
<dbReference type="InterPro" id="IPR026444">
    <property type="entry name" value="Secre_tail"/>
</dbReference>
<dbReference type="NCBIfam" id="TIGR04183">
    <property type="entry name" value="Por_Secre_tail"/>
    <property type="match status" value="1"/>
</dbReference>
<dbReference type="Gene3D" id="2.60.120.200">
    <property type="match status" value="2"/>
</dbReference>
<evidence type="ECO:0000313" key="4">
    <source>
        <dbReference type="EMBL" id="STZ28517.1"/>
    </source>
</evidence>
<dbReference type="InterPro" id="IPR013783">
    <property type="entry name" value="Ig-like_fold"/>
</dbReference>
<feature type="domain" description="Fibronectin type-III" evidence="3">
    <location>
        <begin position="211"/>
        <end position="308"/>
    </location>
</feature>
<dbReference type="Pfam" id="PF18962">
    <property type="entry name" value="Por_Secre_tail"/>
    <property type="match status" value="1"/>
</dbReference>
<evidence type="ECO:0000313" key="5">
    <source>
        <dbReference type="Proteomes" id="UP000255024"/>
    </source>
</evidence>
<feature type="domain" description="Fibronectin type-III" evidence="3">
    <location>
        <begin position="731"/>
        <end position="831"/>
    </location>
</feature>
<dbReference type="InterPro" id="IPR003961">
    <property type="entry name" value="FN3_dom"/>
</dbReference>
<evidence type="ECO:0000259" key="3">
    <source>
        <dbReference type="PROSITE" id="PS50853"/>
    </source>
</evidence>
<dbReference type="InterPro" id="IPR044023">
    <property type="entry name" value="Ig_7"/>
</dbReference>
<dbReference type="SMART" id="SM00060">
    <property type="entry name" value="FN3"/>
    <property type="match status" value="3"/>
</dbReference>
<dbReference type="Pfam" id="PF00041">
    <property type="entry name" value="fn3"/>
    <property type="match status" value="3"/>
</dbReference>
<dbReference type="SUPFAM" id="SSF49265">
    <property type="entry name" value="Fibronectin type III"/>
    <property type="match status" value="2"/>
</dbReference>
<sequence>MKQKLLLTWLFLLSFSLSMFSQIQIGSGTATTDRFPIYGRDSFSVSQQIILNSEYVAQDGMAGDITKIKWFVDAFSDGSDKWDDWDVYITHTTKTSFSGSSDYVSLVGVTPVFSGIITPVVGQWLELTLTTPFNYNGTDNILVTVVEKKTDYSTYDGRPFFRSYTATNRGIYSSRDSGGIYNVVNLNSVSGTRTSSVGQIQFLGVLNPCQKPENLSVSGLTSTTATMNWVNNSGSIMAQEYELRTNTNVGTATGRISTGSVSNAEEQVDLTTLTPDTQYYFYIRTNCGDNNNSSWAVISFKTLCTSVNIPYVMALSSSSVVPSCVTVQDVNNDSKTWTASSKPSSSGFVDANVMKYNMHATNAANDWFYTQGLNLVAGQSYRVSFKYRDAGQVEKLRVSYGSSALNTAMTNELFTIETGTTNATVNKFIDFIPATSGVYYIGFQSYSDANKASWFIGDIKVDASPACIEPTDAILTSVTTNTAIFRWTASRSLPANGYAYEVRTEGNPGDAAGRVASGTTAAGVVTATVNGLQPNTAYKFYVRAVCSGTDLSVWTEVLNFRTDCAIENVPYVMDINYVTTPNIPFCLAVQNVNDDNKTWISFDKPSGTPFRGTKVMGYPFHSTNVADDWFFTNAINLVAGQSYRLKFKYSHGNWAEKLRVSYGASAVNTGMTTELFTVTTSSSGTTIEKIIDFTPVTSGVFYIGFQAYSDANKLNLYIGDVELDKTPTCFVPGEITVDSATLAYNSVTFTWAVPEQAPATGYEYEVRTSGNPGETAGRVATGTTAAGVLTATVNGLQPLTDYKIYIRSVCVGTDKSAWTEGKVFKTLCQPPALVSSTGGSICGVGTTTLQATYERGLVRWYETATSTTALGTGNTFVTPEISQTTSYWVSSTADAVIKNVGKVAPTDNSTYEGTDTGIVFSVTEPIKITSANIYATSSGTINVKITNSAGTELYSTGNINIQANGLTTPTQVPMNFDVQPGTGYRMLIKAYSGVSLIREYSASFPYVSDDNAITLTGGYLSGASSTYYYFYNIGYEVGCTSPRTEVVATVTEAPAFTLSTAELEICREQASNVVTVTEGTANYDTYEWMPTTGVTGNATTGWTFSPTETTDYVLTVSQSNGACKVKKTVRVVVKPTPEVNGMLTSIELCPGTVGELNAGTGRSTESIFGTGTLATGTTSYPNPLSAYYGGVKTQMLYTKDELLAKGLTAGSMIQTLAFELNAFAASQCKDFTIRMGHTTITAMVSASLGTSSTLTTVYNSLSFTPSASGFVTFTLNTPFVWDGTSNLIIETVHNAGNGGNGSGTTHRYSTTTFDSVVYGASDSVTGGIGGMDTRTSFTSSGVSRNRPNIKLGFTATHQYTWAPLTGLYTNPEGTEAYTGDSRRIVYVRATDPATYTLIAKDGDSECEITREVAVEIVDLGSFVIDESTFCETVNVTDIPMTITGETTAKWFASMTATTALTTITQTGTYYVELTNGTCSSPRQPVQIEIIQPVLPIADADQSLCEDTTLADLVVTLANRFESKWYAFETATEALPDTTVLSNGTTYYVSSHFPQVGCESERIAITVHLSRTPAPEAQAIQRFCLINNPTVANLTAEGTAIKWYDAPVGGTLITPTTPLRDEAIYYASQKLNNCESEVRTAVQVFVEAILEAPTVATADIYYAYGDTPVVLEANLTSGDELVWYVGDATTGSTTAPTPSANAVGITTYWVSQRIINGCESARTEVKVHVTPAVLTVVANDLAKVYGAADPTLTYTVEGFKLTDNASVVTGRLARVAGENVGDYAIGIGSLSAANYTFDFTAATFKITPAVLRVQATQMTKVYGQVEPTLGFTGQGYQFNDDNTALTGALVREPGENIGTYAITQGTLTSTNYTITFTGANFIITPAELTIKMVNQTKVYGDNDPAVNYQVVGLTNGDTNAVLTGALTRQQGENVGVYAYQNGTIATTTNYRLQFELGNLTITPATLMITPIGGQNKVYGQDDPVLNYTATGFKFTDTTAVISGLLGRVEGENVRVYRYAVGSLASLHNNYTFVVDTAITFEIKQAPLVVVVVANQRKIFGSADPILTYTLQGLQFNDRNVNAISGNLGRAAGEAVGVYAINQGTLAARANYFIDTFVPSTFEIVRDEVGNVTLPSKTFTYDGTVKSLAVTGDLSPNAVVTYVNNNQTEVGRYAVKAIIDYGPNFETKELNAELRIVKAEQVITFDELSVVILDDTPSFQLEARASSRLPIRYEVTFDDQPILTMTPAGLVTPLQVGTATITAYQDGNENYLPAKPVSRTLIIKSNGTEISELLVDGVSYGKIQDETYVVLDCATNQNTVTLDVIVPKGTTVKPSTQIVVDVKTYGVHRQEIEVFSEDGTKSKKYYVIIEKRLATTNVIYQKYENVLLVNNNQETNGGYNFVKFEWFKNDELIGTQQAYSAGGEYGMKLDPTATYHAVLTLKNGTKFTTCPIELGFEQAEELQVYPNPVRKTESLNVVLDSKTDYENSYIIYNVLGQVVSKGSFNGNRKELNLPTTITTGSYFLVLKSEGKHQSVQFIVRE</sequence>
<feature type="chain" id="PRO_5016953628" evidence="2">
    <location>
        <begin position="22"/>
        <end position="2539"/>
    </location>
</feature>
<feature type="signal peptide" evidence="2">
    <location>
        <begin position="1"/>
        <end position="21"/>
    </location>
</feature>
<dbReference type="Pfam" id="PF19081">
    <property type="entry name" value="Ig_7"/>
    <property type="match status" value="2"/>
</dbReference>
<keyword evidence="1 2" id="KW-0732">Signal</keyword>
<gene>
    <name evidence="4" type="ORF">NCTC11179_02068</name>
</gene>
<name>A0A378RQR8_MYROD</name>
<dbReference type="Gene3D" id="2.60.40.10">
    <property type="entry name" value="Immunoglobulins"/>
    <property type="match status" value="3"/>
</dbReference>
<accession>A0A378RQR8</accession>
<protein>
    <submittedName>
        <fullName evidence="4">Por secretion system C-terminal sorting domain</fullName>
    </submittedName>
</protein>
<dbReference type="RefSeq" id="WP_236594110.1">
    <property type="nucleotide sequence ID" value="NZ_CP068107.1"/>
</dbReference>
<dbReference type="CDD" id="cd00063">
    <property type="entry name" value="FN3"/>
    <property type="match status" value="2"/>
</dbReference>
<evidence type="ECO:0000256" key="1">
    <source>
        <dbReference type="ARBA" id="ARBA00022729"/>
    </source>
</evidence>
<dbReference type="PROSITE" id="PS50853">
    <property type="entry name" value="FN3"/>
    <property type="match status" value="3"/>
</dbReference>
<dbReference type="Proteomes" id="UP000255024">
    <property type="component" value="Unassembled WGS sequence"/>
</dbReference>
<dbReference type="EMBL" id="UGQL01000001">
    <property type="protein sequence ID" value="STZ28517.1"/>
    <property type="molecule type" value="Genomic_DNA"/>
</dbReference>
<evidence type="ECO:0000256" key="2">
    <source>
        <dbReference type="SAM" id="SignalP"/>
    </source>
</evidence>